<dbReference type="PANTHER" id="PTHR37464">
    <property type="entry name" value="BLL2463 PROTEIN"/>
    <property type="match status" value="1"/>
</dbReference>
<organism evidence="3 4">
    <name type="scientific">Tahibacter aquaticus</name>
    <dbReference type="NCBI Taxonomy" id="520092"/>
    <lineage>
        <taxon>Bacteria</taxon>
        <taxon>Pseudomonadati</taxon>
        <taxon>Pseudomonadota</taxon>
        <taxon>Gammaproteobacteria</taxon>
        <taxon>Lysobacterales</taxon>
        <taxon>Rhodanobacteraceae</taxon>
        <taxon>Tahibacter</taxon>
    </lineage>
</organism>
<evidence type="ECO:0000259" key="2">
    <source>
        <dbReference type="Pfam" id="PF07584"/>
    </source>
</evidence>
<protein>
    <submittedName>
        <fullName evidence="3">Putative membrane protein (TIGR02226 family)</fullName>
    </submittedName>
</protein>
<reference evidence="3 4" key="1">
    <citation type="submission" date="2019-03" db="EMBL/GenBank/DDBJ databases">
        <title>Genomic Encyclopedia of Type Strains, Phase IV (KMG-IV): sequencing the most valuable type-strain genomes for metagenomic binning, comparative biology and taxonomic classification.</title>
        <authorList>
            <person name="Goeker M."/>
        </authorList>
    </citation>
    <scope>NUCLEOTIDE SEQUENCE [LARGE SCALE GENOMIC DNA]</scope>
    <source>
        <strain evidence="3 4">DSM 21667</strain>
    </source>
</reference>
<evidence type="ECO:0000313" key="3">
    <source>
        <dbReference type="EMBL" id="TDR42607.1"/>
    </source>
</evidence>
<dbReference type="AlphaFoldDB" id="A0A4R6YVB3"/>
<dbReference type="NCBIfam" id="TIGR02226">
    <property type="entry name" value="two_anch"/>
    <property type="match status" value="1"/>
</dbReference>
<accession>A0A4R6YVB3</accession>
<proteinExistence type="predicted"/>
<keyword evidence="1" id="KW-1133">Transmembrane helix</keyword>
<name>A0A4R6YVB3_9GAMM</name>
<sequence>MSLTLLLPLGLAALAALAIPLLLHLNRRQQQRAILFAALRWIAAPAQPRRRLRLEQWPLLLLRLLLLAAVALLLARPFGPGAGHGARDWVVVVPGVDAAAARARLSAGAAQWHWLQPGFPALDTVQPGPADARDVASLLRELDSELDPATRLHVIVPSVVRGLDGGAIALSRAVDWLSVDLAPAGPAAPRQTPVQKISLRRSGDAPGEVYLQAAVSAWNEDGEARYRLEREDAAAAIDAATAYVFWLGGDLPPPLQHWVEAGGTALLAQAATADFATLVRDGNGNALLKVRTLGQGRLLAFAAAPQPALLPALLDAQFPEWLLLSLRQNPLRLDQASAAAVQPVTGAPRGDAGLHDLGLSLALLIALLALAERALSFFYARRRA</sequence>
<dbReference type="EMBL" id="SNZH01000008">
    <property type="protein sequence ID" value="TDR42607.1"/>
    <property type="molecule type" value="Genomic_DNA"/>
</dbReference>
<dbReference type="Proteomes" id="UP000295293">
    <property type="component" value="Unassembled WGS sequence"/>
</dbReference>
<feature type="transmembrane region" description="Helical" evidence="1">
    <location>
        <begin position="357"/>
        <end position="380"/>
    </location>
</feature>
<keyword evidence="4" id="KW-1185">Reference proteome</keyword>
<dbReference type="OrthoDB" id="7390489at2"/>
<dbReference type="PANTHER" id="PTHR37464:SF1">
    <property type="entry name" value="BLL2463 PROTEIN"/>
    <property type="match status" value="1"/>
</dbReference>
<evidence type="ECO:0000313" key="4">
    <source>
        <dbReference type="Proteomes" id="UP000295293"/>
    </source>
</evidence>
<dbReference type="RefSeq" id="WP_133819426.1">
    <property type="nucleotide sequence ID" value="NZ_SNZH01000008.1"/>
</dbReference>
<dbReference type="InterPro" id="IPR024163">
    <property type="entry name" value="Aerotolerance_reg_N"/>
</dbReference>
<dbReference type="Pfam" id="PF07584">
    <property type="entry name" value="BatA"/>
    <property type="match status" value="1"/>
</dbReference>
<dbReference type="InterPro" id="IPR011933">
    <property type="entry name" value="Double_TM_dom"/>
</dbReference>
<evidence type="ECO:0000256" key="1">
    <source>
        <dbReference type="SAM" id="Phobius"/>
    </source>
</evidence>
<keyword evidence="1" id="KW-0472">Membrane</keyword>
<keyword evidence="1" id="KW-0812">Transmembrane</keyword>
<feature type="domain" description="Aerotolerance regulator N-terminal" evidence="2">
    <location>
        <begin position="4"/>
        <end position="77"/>
    </location>
</feature>
<feature type="transmembrane region" description="Helical" evidence="1">
    <location>
        <begin position="57"/>
        <end position="75"/>
    </location>
</feature>
<gene>
    <name evidence="3" type="ORF">DFR29_108194</name>
</gene>
<comment type="caution">
    <text evidence="3">The sequence shown here is derived from an EMBL/GenBank/DDBJ whole genome shotgun (WGS) entry which is preliminary data.</text>
</comment>